<dbReference type="AlphaFoldDB" id="A0A7K1Y7S1"/>
<evidence type="ECO:0000256" key="2">
    <source>
        <dbReference type="ARBA" id="ARBA00022840"/>
    </source>
</evidence>
<dbReference type="GO" id="GO:0005524">
    <property type="term" value="F:ATP binding"/>
    <property type="evidence" value="ECO:0007669"/>
    <property type="project" value="UniProtKB-KW"/>
</dbReference>
<dbReference type="PANTHER" id="PTHR43788:SF6">
    <property type="entry name" value="DNA HELICASE B"/>
    <property type="match status" value="1"/>
</dbReference>
<keyword evidence="2" id="KW-0067">ATP-binding</keyword>
<reference evidence="4 5" key="1">
    <citation type="submission" date="2019-11" db="EMBL/GenBank/DDBJ databases">
        <title>Pedobacter sp. HMF7647 Genome sequencing and assembly.</title>
        <authorList>
            <person name="Kang H."/>
            <person name="Kim H."/>
            <person name="Joh K."/>
        </authorList>
    </citation>
    <scope>NUCLEOTIDE SEQUENCE [LARGE SCALE GENOMIC DNA]</scope>
    <source>
        <strain evidence="4 5">HMF7647</strain>
    </source>
</reference>
<keyword evidence="5" id="KW-1185">Reference proteome</keyword>
<gene>
    <name evidence="4" type="ORF">GS399_06500</name>
</gene>
<dbReference type="EMBL" id="WVHT01000002">
    <property type="protein sequence ID" value="MXV50617.1"/>
    <property type="molecule type" value="Genomic_DNA"/>
</dbReference>
<dbReference type="Pfam" id="PF13604">
    <property type="entry name" value="AAA_30"/>
    <property type="match status" value="1"/>
</dbReference>
<evidence type="ECO:0000313" key="4">
    <source>
        <dbReference type="EMBL" id="MXV50617.1"/>
    </source>
</evidence>
<dbReference type="SUPFAM" id="SSF52540">
    <property type="entry name" value="P-loop containing nucleoside triphosphate hydrolases"/>
    <property type="match status" value="2"/>
</dbReference>
<dbReference type="PANTHER" id="PTHR43788">
    <property type="entry name" value="DNA2/NAM7 HELICASE FAMILY MEMBER"/>
    <property type="match status" value="1"/>
</dbReference>
<proteinExistence type="predicted"/>
<dbReference type="InterPro" id="IPR027785">
    <property type="entry name" value="UvrD-like_helicase_C"/>
</dbReference>
<evidence type="ECO:0000256" key="1">
    <source>
        <dbReference type="ARBA" id="ARBA00022741"/>
    </source>
</evidence>
<dbReference type="Pfam" id="PF13538">
    <property type="entry name" value="UvrD_C_2"/>
    <property type="match status" value="1"/>
</dbReference>
<protein>
    <submittedName>
        <fullName evidence="4">AAA family ATPase</fullName>
    </submittedName>
</protein>
<dbReference type="Proteomes" id="UP000466586">
    <property type="component" value="Unassembled WGS sequence"/>
</dbReference>
<organism evidence="4 5">
    <name type="scientific">Hufsiella arboris</name>
    <dbReference type="NCBI Taxonomy" id="2695275"/>
    <lineage>
        <taxon>Bacteria</taxon>
        <taxon>Pseudomonadati</taxon>
        <taxon>Bacteroidota</taxon>
        <taxon>Sphingobacteriia</taxon>
        <taxon>Sphingobacteriales</taxon>
        <taxon>Sphingobacteriaceae</taxon>
        <taxon>Hufsiella</taxon>
    </lineage>
</organism>
<keyword evidence="1" id="KW-0547">Nucleotide-binding</keyword>
<accession>A0A7K1Y7S1</accession>
<evidence type="ECO:0000259" key="3">
    <source>
        <dbReference type="Pfam" id="PF13538"/>
    </source>
</evidence>
<name>A0A7K1Y7S1_9SPHI</name>
<dbReference type="InterPro" id="IPR050534">
    <property type="entry name" value="Coronavir_polyprotein_1ab"/>
</dbReference>
<sequence>MSISETLREKFRFEPTSCQERVFLKIDQFIAANEGDECFVLKGYAGTGKTTIIAALVKTLAQFNLKSVLLAPTGRAAKVMSGYSNKKAFTIHKKIYRKKDAITPDMIFALAPNMAEDTIFIVDEASMISDESSDFSKFSLLHDLISYVYNGKNCKLMFVGDTAQLPPVGTEKSPALDNAYLADHFAMTIFGEELQEVVRQEKESGILANATKIRRQLQMKKAGFPKFVISGFKDIYQMTGERLPEGLHYAYDKYGMENTLVICRSNKNANTYNQQIRNRILYREEELTGGDYIMVVRNNYFWLKDENAANNFIANGDIAKIKRVRNIHEMYGFRFADAVIEFVDNEQSEPLSCKLMLDTLYLDSPSLTSADQKRFFEAVMTDYSHITNKSMRFLELKTNPYYNALQVKFAFATTCHKAQGGQWDAVFIDQGYLTEEMVNTDFLRWLYTAITRAVKEVFLVNFSTEFFHAKSLQ</sequence>
<feature type="domain" description="UvrD-like helicase C-terminal" evidence="3">
    <location>
        <begin position="410"/>
        <end position="460"/>
    </location>
</feature>
<dbReference type="InterPro" id="IPR027417">
    <property type="entry name" value="P-loop_NTPase"/>
</dbReference>
<dbReference type="CDD" id="cd17933">
    <property type="entry name" value="DEXSc_RecD-like"/>
    <property type="match status" value="1"/>
</dbReference>
<dbReference type="GO" id="GO:0003678">
    <property type="term" value="F:DNA helicase activity"/>
    <property type="evidence" value="ECO:0007669"/>
    <property type="project" value="UniProtKB-ARBA"/>
</dbReference>
<dbReference type="CDD" id="cd18809">
    <property type="entry name" value="SF1_C_RecD"/>
    <property type="match status" value="1"/>
</dbReference>
<dbReference type="Gene3D" id="3.40.50.300">
    <property type="entry name" value="P-loop containing nucleotide triphosphate hydrolases"/>
    <property type="match status" value="2"/>
</dbReference>
<dbReference type="RefSeq" id="WP_160843777.1">
    <property type="nucleotide sequence ID" value="NZ_WVHT01000002.1"/>
</dbReference>
<comment type="caution">
    <text evidence="4">The sequence shown here is derived from an EMBL/GenBank/DDBJ whole genome shotgun (WGS) entry which is preliminary data.</text>
</comment>
<evidence type="ECO:0000313" key="5">
    <source>
        <dbReference type="Proteomes" id="UP000466586"/>
    </source>
</evidence>